<keyword evidence="5" id="KW-0808">Transferase</keyword>
<comment type="caution">
    <text evidence="5">The sequence shown here is derived from an EMBL/GenBank/DDBJ whole genome shotgun (WGS) entry which is preliminary data.</text>
</comment>
<evidence type="ECO:0000313" key="5">
    <source>
        <dbReference type="EMBL" id="MBB5192352.1"/>
    </source>
</evidence>
<sequence>MTALPELNPARLREIRLRLVQMHFESGVGHIGGNLSAMDAMAVLFREYIGAEDHFVLSKGHAAGALYIALWSVGRIADEQLKTFHKDNTLLPGHPPAHGIADIPFATGSLGHGLSLAAGTALGLRLQKKPGHVFCLMSDGEWQEGSTWEALIFACHQKLGNLTVLVDHNRLQGFGNTTDVASMAPLTERLAGFAAEIIPAPGHDLAAIRSALATPTNGRPRILVLDTTKGHGVSFMENRMEWHYLPLNPERYAQAREELSAR</sequence>
<reference evidence="5 6" key="1">
    <citation type="submission" date="2020-08" db="EMBL/GenBank/DDBJ databases">
        <title>Genomic Encyclopedia of Type Strains, Phase IV (KMG-IV): sequencing the most valuable type-strain genomes for metagenomic binning, comparative biology and taxonomic classification.</title>
        <authorList>
            <person name="Goeker M."/>
        </authorList>
    </citation>
    <scope>NUCLEOTIDE SEQUENCE [LARGE SCALE GENOMIC DNA]</scope>
    <source>
        <strain evidence="5 6">DSM 18233</strain>
    </source>
</reference>
<dbReference type="GO" id="GO:0004802">
    <property type="term" value="F:transketolase activity"/>
    <property type="evidence" value="ECO:0007669"/>
    <property type="project" value="UniProtKB-EC"/>
</dbReference>
<keyword evidence="6" id="KW-1185">Reference proteome</keyword>
<dbReference type="EMBL" id="JACHHN010000006">
    <property type="protein sequence ID" value="MBB5192352.1"/>
    <property type="molecule type" value="Genomic_DNA"/>
</dbReference>
<name>A0A840RJC7_9NEIS</name>
<evidence type="ECO:0000313" key="6">
    <source>
        <dbReference type="Proteomes" id="UP000543030"/>
    </source>
</evidence>
<dbReference type="CDD" id="cd02012">
    <property type="entry name" value="TPP_TK"/>
    <property type="match status" value="1"/>
</dbReference>
<dbReference type="AlphaFoldDB" id="A0A840RJC7"/>
<dbReference type="PANTHER" id="PTHR47514">
    <property type="entry name" value="TRANSKETOLASE N-TERMINAL SECTION-RELATED"/>
    <property type="match status" value="1"/>
</dbReference>
<organism evidence="5 6">
    <name type="scientific">Silvimonas terrae</name>
    <dbReference type="NCBI Taxonomy" id="300266"/>
    <lineage>
        <taxon>Bacteria</taxon>
        <taxon>Pseudomonadati</taxon>
        <taxon>Pseudomonadota</taxon>
        <taxon>Betaproteobacteria</taxon>
        <taxon>Neisseriales</taxon>
        <taxon>Chitinibacteraceae</taxon>
        <taxon>Silvimonas</taxon>
    </lineage>
</organism>
<dbReference type="RefSeq" id="WP_184102022.1">
    <property type="nucleotide sequence ID" value="NZ_JACHHN010000006.1"/>
</dbReference>
<evidence type="ECO:0000259" key="4">
    <source>
        <dbReference type="Pfam" id="PF00456"/>
    </source>
</evidence>
<dbReference type="Proteomes" id="UP000543030">
    <property type="component" value="Unassembled WGS sequence"/>
</dbReference>
<protein>
    <submittedName>
        <fullName evidence="5">Transketolase</fullName>
        <ecNumber evidence="5">2.2.1.1</ecNumber>
    </submittedName>
</protein>
<evidence type="ECO:0000256" key="3">
    <source>
        <dbReference type="ARBA" id="ARBA00023052"/>
    </source>
</evidence>
<dbReference type="EC" id="2.2.1.1" evidence="5"/>
<dbReference type="Gene3D" id="3.40.50.970">
    <property type="match status" value="1"/>
</dbReference>
<dbReference type="InterPro" id="IPR005474">
    <property type="entry name" value="Transketolase_N"/>
</dbReference>
<dbReference type="InterPro" id="IPR029061">
    <property type="entry name" value="THDP-binding"/>
</dbReference>
<dbReference type="Pfam" id="PF00456">
    <property type="entry name" value="Transketolase_N"/>
    <property type="match status" value="1"/>
</dbReference>
<evidence type="ECO:0000256" key="1">
    <source>
        <dbReference type="ARBA" id="ARBA00001964"/>
    </source>
</evidence>
<proteinExistence type="inferred from homology"/>
<feature type="domain" description="Transketolase N-terminal" evidence="4">
    <location>
        <begin position="21"/>
        <end position="259"/>
    </location>
</feature>
<dbReference type="PANTHER" id="PTHR47514:SF1">
    <property type="entry name" value="TRANSKETOLASE N-TERMINAL SECTION-RELATED"/>
    <property type="match status" value="1"/>
</dbReference>
<comment type="cofactor">
    <cofactor evidence="1">
        <name>thiamine diphosphate</name>
        <dbReference type="ChEBI" id="CHEBI:58937"/>
    </cofactor>
</comment>
<gene>
    <name evidence="5" type="ORF">HNQ50_003093</name>
</gene>
<keyword evidence="3" id="KW-0786">Thiamine pyrophosphate</keyword>
<evidence type="ECO:0000256" key="2">
    <source>
        <dbReference type="ARBA" id="ARBA00007131"/>
    </source>
</evidence>
<dbReference type="SUPFAM" id="SSF52518">
    <property type="entry name" value="Thiamin diphosphate-binding fold (THDP-binding)"/>
    <property type="match status" value="1"/>
</dbReference>
<comment type="similarity">
    <text evidence="2">Belongs to the transketolase family.</text>
</comment>
<accession>A0A840RJC7</accession>